<evidence type="ECO:0000313" key="6">
    <source>
        <dbReference type="Proteomes" id="UP000548476"/>
    </source>
</evidence>
<dbReference type="Pfam" id="PF17926">
    <property type="entry name" value="TetR_C_21"/>
    <property type="match status" value="1"/>
</dbReference>
<keyword evidence="6" id="KW-1185">Reference proteome</keyword>
<comment type="caution">
    <text evidence="5">The sequence shown here is derived from an EMBL/GenBank/DDBJ whole genome shotgun (WGS) entry which is preliminary data.</text>
</comment>
<evidence type="ECO:0000256" key="1">
    <source>
        <dbReference type="ARBA" id="ARBA00023125"/>
    </source>
</evidence>
<evidence type="ECO:0000256" key="3">
    <source>
        <dbReference type="SAM" id="MobiDB-lite"/>
    </source>
</evidence>
<dbReference type="GO" id="GO:0006355">
    <property type="term" value="P:regulation of DNA-templated transcription"/>
    <property type="evidence" value="ECO:0007669"/>
    <property type="project" value="UniProtKB-ARBA"/>
</dbReference>
<dbReference type="InterPro" id="IPR041467">
    <property type="entry name" value="Sco4008_C"/>
</dbReference>
<feature type="domain" description="HTH tetR-type" evidence="4">
    <location>
        <begin position="6"/>
        <end position="66"/>
    </location>
</feature>
<dbReference type="InterPro" id="IPR001647">
    <property type="entry name" value="HTH_TetR"/>
</dbReference>
<dbReference type="InterPro" id="IPR036271">
    <property type="entry name" value="Tet_transcr_reg_TetR-rel_C_sf"/>
</dbReference>
<feature type="DNA-binding region" description="H-T-H motif" evidence="2">
    <location>
        <begin position="29"/>
        <end position="48"/>
    </location>
</feature>
<proteinExistence type="predicted"/>
<dbReference type="Pfam" id="PF00440">
    <property type="entry name" value="TetR_N"/>
    <property type="match status" value="1"/>
</dbReference>
<evidence type="ECO:0000256" key="2">
    <source>
        <dbReference type="PROSITE-ProRule" id="PRU00335"/>
    </source>
</evidence>
<reference evidence="5 6" key="1">
    <citation type="submission" date="2020-08" db="EMBL/GenBank/DDBJ databases">
        <title>Genomic Encyclopedia of Type Strains, Phase IV (KMG-IV): sequencing the most valuable type-strain genomes for metagenomic binning, comparative biology and taxonomic classification.</title>
        <authorList>
            <person name="Goeker M."/>
        </authorList>
    </citation>
    <scope>NUCLEOTIDE SEQUENCE [LARGE SCALE GENOMIC DNA]</scope>
    <source>
        <strain evidence="5 6">YIM 65646</strain>
    </source>
</reference>
<dbReference type="GO" id="GO:0003677">
    <property type="term" value="F:DNA binding"/>
    <property type="evidence" value="ECO:0007669"/>
    <property type="project" value="UniProtKB-UniRule"/>
</dbReference>
<feature type="region of interest" description="Disordered" evidence="3">
    <location>
        <begin position="195"/>
        <end position="228"/>
    </location>
</feature>
<dbReference type="InterPro" id="IPR050109">
    <property type="entry name" value="HTH-type_TetR-like_transc_reg"/>
</dbReference>
<dbReference type="SUPFAM" id="SSF46689">
    <property type="entry name" value="Homeodomain-like"/>
    <property type="match status" value="1"/>
</dbReference>
<dbReference type="Gene3D" id="1.10.357.10">
    <property type="entry name" value="Tetracycline Repressor, domain 2"/>
    <property type="match status" value="1"/>
</dbReference>
<dbReference type="PANTHER" id="PTHR30328">
    <property type="entry name" value="TRANSCRIPTIONAL REPRESSOR"/>
    <property type="match status" value="1"/>
</dbReference>
<dbReference type="AlphaFoldDB" id="A0A841FVS1"/>
<sequence length="228" mass="25151">MSRNPEATRGRLLDAARREFAAHGLAGARVDRIAREAGANKERIYAYFGSKEKLYDIVLEMALQQIRAATPLEIAEGENVGDFVRRVFEFHRRDPSLMRIFMWESLEMGNRDLVADAERRAFYRARIEDMAAQLGLTDMGEAQRLFLTLVAIAGWPTVMPNLAHLMTDGDTDAPEGMDALREFLTRFAVAGAEAVGKGGDGRAQGRPADPRAGAAADPGRTRDDKADV</sequence>
<feature type="compositionally biased region" description="Basic and acidic residues" evidence="3">
    <location>
        <begin position="219"/>
        <end position="228"/>
    </location>
</feature>
<dbReference type="PRINTS" id="PR00455">
    <property type="entry name" value="HTHTETR"/>
</dbReference>
<dbReference type="Proteomes" id="UP000548476">
    <property type="component" value="Unassembled WGS sequence"/>
</dbReference>
<dbReference type="PROSITE" id="PS50977">
    <property type="entry name" value="HTH_TETR_2"/>
    <property type="match status" value="1"/>
</dbReference>
<feature type="compositionally biased region" description="Low complexity" evidence="3">
    <location>
        <begin position="204"/>
        <end position="218"/>
    </location>
</feature>
<evidence type="ECO:0000259" key="4">
    <source>
        <dbReference type="PROSITE" id="PS50977"/>
    </source>
</evidence>
<evidence type="ECO:0000313" key="5">
    <source>
        <dbReference type="EMBL" id="MBB6036579.1"/>
    </source>
</evidence>
<dbReference type="EMBL" id="JACHGT010000009">
    <property type="protein sequence ID" value="MBB6036579.1"/>
    <property type="molecule type" value="Genomic_DNA"/>
</dbReference>
<dbReference type="PANTHER" id="PTHR30328:SF54">
    <property type="entry name" value="HTH-TYPE TRANSCRIPTIONAL REPRESSOR SCO4008"/>
    <property type="match status" value="1"/>
</dbReference>
<protein>
    <submittedName>
        <fullName evidence="5">AcrR family transcriptional regulator</fullName>
    </submittedName>
</protein>
<dbReference type="SUPFAM" id="SSF48498">
    <property type="entry name" value="Tetracyclin repressor-like, C-terminal domain"/>
    <property type="match status" value="1"/>
</dbReference>
<accession>A0A841FVS1</accession>
<dbReference type="RefSeq" id="WP_184789413.1">
    <property type="nucleotide sequence ID" value="NZ_BONT01000030.1"/>
</dbReference>
<organism evidence="5 6">
    <name type="scientific">Phytomonospora endophytica</name>
    <dbReference type="NCBI Taxonomy" id="714109"/>
    <lineage>
        <taxon>Bacteria</taxon>
        <taxon>Bacillati</taxon>
        <taxon>Actinomycetota</taxon>
        <taxon>Actinomycetes</taxon>
        <taxon>Micromonosporales</taxon>
        <taxon>Micromonosporaceae</taxon>
        <taxon>Phytomonospora</taxon>
    </lineage>
</organism>
<keyword evidence="1 2" id="KW-0238">DNA-binding</keyword>
<dbReference type="InterPro" id="IPR009057">
    <property type="entry name" value="Homeodomain-like_sf"/>
</dbReference>
<gene>
    <name evidence="5" type="ORF">HNR73_004450</name>
</gene>
<name>A0A841FVS1_9ACTN</name>